<feature type="domain" description="Fringe-like glycosyltransferase" evidence="12">
    <location>
        <begin position="44"/>
        <end position="152"/>
    </location>
</feature>
<evidence type="ECO:0000259" key="12">
    <source>
        <dbReference type="Pfam" id="PF02434"/>
    </source>
</evidence>
<name>A0A0X3P159_SCHSO</name>
<comment type="subcellular location">
    <subcellularLocation>
        <location evidence="1">Membrane</location>
        <topology evidence="1">Single-pass type II membrane protein</topology>
    </subcellularLocation>
</comment>
<organism evidence="13">
    <name type="scientific">Schistocephalus solidus</name>
    <name type="common">Tapeworm</name>
    <dbReference type="NCBI Taxonomy" id="70667"/>
    <lineage>
        <taxon>Eukaryota</taxon>
        <taxon>Metazoa</taxon>
        <taxon>Spiralia</taxon>
        <taxon>Lophotrochozoa</taxon>
        <taxon>Platyhelminthes</taxon>
        <taxon>Cestoda</taxon>
        <taxon>Eucestoda</taxon>
        <taxon>Diphyllobothriidea</taxon>
        <taxon>Diphyllobothriidae</taxon>
        <taxon>Schistocephalus</taxon>
    </lineage>
</organism>
<evidence type="ECO:0000256" key="7">
    <source>
        <dbReference type="ARBA" id="ARBA00022692"/>
    </source>
</evidence>
<keyword evidence="11" id="KW-0472">Membrane</keyword>
<keyword evidence="6 13" id="KW-0808">Transferase</keyword>
<dbReference type="InterPro" id="IPR026050">
    <property type="entry name" value="C1GALT1/C1GALT1_chp1"/>
</dbReference>
<dbReference type="GO" id="GO:0016263">
    <property type="term" value="F:glycoprotein-N-acetylgalactosamine 3-beta-galactosyltransferase activity"/>
    <property type="evidence" value="ECO:0007669"/>
    <property type="project" value="UniProtKB-EC"/>
</dbReference>
<proteinExistence type="inferred from homology"/>
<dbReference type="AlphaFoldDB" id="A0A0X3P159"/>
<comment type="similarity">
    <text evidence="3">Belongs to the glycosyltransferase 31 family. Beta3-Gal-T subfamily.</text>
</comment>
<keyword evidence="7" id="KW-0812">Transmembrane</keyword>
<keyword evidence="9" id="KW-0735">Signal-anchor</keyword>
<dbReference type="PANTHER" id="PTHR23033">
    <property type="entry name" value="BETA1,3-GALACTOSYLTRANSFERASE"/>
    <property type="match status" value="1"/>
</dbReference>
<evidence type="ECO:0000256" key="4">
    <source>
        <dbReference type="ARBA" id="ARBA00012557"/>
    </source>
</evidence>
<evidence type="ECO:0000256" key="6">
    <source>
        <dbReference type="ARBA" id="ARBA00022679"/>
    </source>
</evidence>
<sequence length="310" mass="34941">MEPVHVKSVSLIPPYSASLACLSLLFLSTGEAVVAEEMRKKIRLFAFIVTTSKYAKQKSAYIKATWARRIERFLFLSNEDDSSLPAIKIVGEDKEQTSFQKVLAGLLFAYRHNLTYFDYFIKTEDDAYVVPENLRFLLRSFDSNDPLMMGHSNEAKGDVSDRVAYVLSRGAVTAVAKGFINNVPACRNSKLREDVAMATCAHSVGVRFIPSMDDHGKQCFHSVAPSVLANYMASQTSMWIPRRTATGIATAPNWFSDHSALFHRVPEEEMYVLEYLIYHLYPYGVFRDPGIYGRALRLLSVALPKNVLTR</sequence>
<dbReference type="EMBL" id="GEEE01014444">
    <property type="protein sequence ID" value="JAP48781.1"/>
    <property type="molecule type" value="Transcribed_RNA"/>
</dbReference>
<evidence type="ECO:0000256" key="5">
    <source>
        <dbReference type="ARBA" id="ARBA00022676"/>
    </source>
</evidence>
<evidence type="ECO:0000256" key="3">
    <source>
        <dbReference type="ARBA" id="ARBA00006462"/>
    </source>
</evidence>
<dbReference type="PANTHER" id="PTHR23033:SF8">
    <property type="entry name" value="HEXOSYLTRANSFERASE"/>
    <property type="match status" value="1"/>
</dbReference>
<reference evidence="13" key="1">
    <citation type="submission" date="2016-01" db="EMBL/GenBank/DDBJ databases">
        <title>Reference transcriptome for the parasite Schistocephalus solidus: insights into the molecular evolution of parasitism.</title>
        <authorList>
            <person name="Hebert F.O."/>
            <person name="Grambauer S."/>
            <person name="Barber I."/>
            <person name="Landry C.R."/>
            <person name="Aubin-Horth N."/>
        </authorList>
    </citation>
    <scope>NUCLEOTIDE SEQUENCE</scope>
</reference>
<gene>
    <name evidence="13" type="primary">C1GLT</name>
    <name evidence="13" type="ORF">TR152877</name>
</gene>
<evidence type="ECO:0000256" key="8">
    <source>
        <dbReference type="ARBA" id="ARBA00022741"/>
    </source>
</evidence>
<dbReference type="Pfam" id="PF02434">
    <property type="entry name" value="Fringe"/>
    <property type="match status" value="1"/>
</dbReference>
<accession>A0A0X3P159</accession>
<evidence type="ECO:0000256" key="1">
    <source>
        <dbReference type="ARBA" id="ARBA00004606"/>
    </source>
</evidence>
<keyword evidence="10" id="KW-1133">Transmembrane helix</keyword>
<keyword evidence="8" id="KW-0547">Nucleotide-binding</keyword>
<dbReference type="EMBL" id="GEEE01017832">
    <property type="protein sequence ID" value="JAP45393.1"/>
    <property type="molecule type" value="Transcribed_RNA"/>
</dbReference>
<dbReference type="PROSITE" id="PS51257">
    <property type="entry name" value="PROKAR_LIPOPROTEIN"/>
    <property type="match status" value="1"/>
</dbReference>
<evidence type="ECO:0000256" key="2">
    <source>
        <dbReference type="ARBA" id="ARBA00004922"/>
    </source>
</evidence>
<evidence type="ECO:0000256" key="11">
    <source>
        <dbReference type="ARBA" id="ARBA00023136"/>
    </source>
</evidence>
<protein>
    <recommendedName>
        <fullName evidence="4">N-acetylgalactosaminide beta-1,3-galactosyltransferase</fullName>
        <ecNumber evidence="4">2.4.1.122</ecNumber>
    </recommendedName>
</protein>
<keyword evidence="5 13" id="KW-0328">Glycosyltransferase</keyword>
<dbReference type="UniPathway" id="UPA00378"/>
<comment type="pathway">
    <text evidence="2">Protein modification; protein glycosylation.</text>
</comment>
<evidence type="ECO:0000313" key="13">
    <source>
        <dbReference type="EMBL" id="JAP45393.1"/>
    </source>
</evidence>
<dbReference type="GO" id="GO:0016020">
    <property type="term" value="C:membrane"/>
    <property type="evidence" value="ECO:0007669"/>
    <property type="project" value="UniProtKB-SubCell"/>
</dbReference>
<evidence type="ECO:0000256" key="10">
    <source>
        <dbReference type="ARBA" id="ARBA00022989"/>
    </source>
</evidence>
<evidence type="ECO:0000256" key="9">
    <source>
        <dbReference type="ARBA" id="ARBA00022968"/>
    </source>
</evidence>
<dbReference type="EC" id="2.4.1.122" evidence="4"/>
<dbReference type="Gene3D" id="3.90.550.50">
    <property type="match status" value="1"/>
</dbReference>
<dbReference type="InterPro" id="IPR003378">
    <property type="entry name" value="Fringe-like_glycosylTrfase"/>
</dbReference>
<dbReference type="GO" id="GO:0000166">
    <property type="term" value="F:nucleotide binding"/>
    <property type="evidence" value="ECO:0007669"/>
    <property type="project" value="UniProtKB-KW"/>
</dbReference>